<gene>
    <name evidence="1" type="ORF">KDQ40_11215</name>
</gene>
<accession>A0A8T8K8R7</accession>
<reference evidence="1" key="1">
    <citation type="submission" date="2021-04" db="EMBL/GenBank/DDBJ databases">
        <title>Complete Genome sequence and Methylome Analysis of the Haloarchaeon Haloarcula sinaiiensis.</title>
        <authorList>
            <person name="Fomenkov A."/>
            <person name="DasSarma P."/>
            <person name="DasSarma S."/>
            <person name="Roberts R.J."/>
        </authorList>
    </citation>
    <scope>NUCLEOTIDE SEQUENCE</scope>
    <source>
        <strain evidence="1">ATCC 33800</strain>
    </source>
</reference>
<dbReference type="EMBL" id="CP073366">
    <property type="protein sequence ID" value="QUJ71278.1"/>
    <property type="molecule type" value="Genomic_DNA"/>
</dbReference>
<proteinExistence type="predicted"/>
<protein>
    <submittedName>
        <fullName evidence="1">Uncharacterized protein</fullName>
    </submittedName>
</protein>
<name>A0A8T8K8R7_9EURY</name>
<dbReference type="KEGG" id="hsin:KDQ40_11215"/>
<dbReference type="Proteomes" id="UP000682967">
    <property type="component" value="Chromosome"/>
</dbReference>
<dbReference type="RefSeq" id="WP_211552493.1">
    <property type="nucleotide sequence ID" value="NZ_CP073366.1"/>
</dbReference>
<organism evidence="1 2">
    <name type="scientific">Haloarcula marismortui ATCC 33800</name>
    <dbReference type="NCBI Taxonomy" id="662476"/>
    <lineage>
        <taxon>Archaea</taxon>
        <taxon>Methanobacteriati</taxon>
        <taxon>Methanobacteriota</taxon>
        <taxon>Stenosarchaea group</taxon>
        <taxon>Halobacteria</taxon>
        <taxon>Halobacteriales</taxon>
        <taxon>Haloarculaceae</taxon>
        <taxon>Haloarcula</taxon>
    </lineage>
</organism>
<dbReference type="AlphaFoldDB" id="A0A8T8K8R7"/>
<evidence type="ECO:0000313" key="1">
    <source>
        <dbReference type="EMBL" id="QUJ71278.1"/>
    </source>
</evidence>
<sequence>MTRSINAKSVLSKNSVIILGLIALVGLSGCAGATGGLEIAAQDAETTAFGNVEVTATVENTADDREQGDLYCEVIVSGKVYDQTQRIAVDGNSRQAYTMAFDIPLSDYNEGGEYRCELK</sequence>
<dbReference type="GeneID" id="64823533"/>
<dbReference type="PROSITE" id="PS51257">
    <property type="entry name" value="PROKAR_LIPOPROTEIN"/>
    <property type="match status" value="1"/>
</dbReference>
<evidence type="ECO:0000313" key="2">
    <source>
        <dbReference type="Proteomes" id="UP000682967"/>
    </source>
</evidence>